<name>A0A914MM00_MELIC</name>
<dbReference type="Proteomes" id="UP000887563">
    <property type="component" value="Unplaced"/>
</dbReference>
<dbReference type="WBParaSite" id="Minc3s01984g27585">
    <property type="protein sequence ID" value="Minc3s01984g27585"/>
    <property type="gene ID" value="Minc3s01984g27585"/>
</dbReference>
<evidence type="ECO:0000313" key="2">
    <source>
        <dbReference type="WBParaSite" id="Minc3s01984g27585"/>
    </source>
</evidence>
<reference evidence="2" key="1">
    <citation type="submission" date="2022-11" db="UniProtKB">
        <authorList>
            <consortium name="WormBaseParasite"/>
        </authorList>
    </citation>
    <scope>IDENTIFICATION</scope>
</reference>
<accession>A0A914MM00</accession>
<protein>
    <submittedName>
        <fullName evidence="2">Uncharacterized protein</fullName>
    </submittedName>
</protein>
<organism evidence="1 2">
    <name type="scientific">Meloidogyne incognita</name>
    <name type="common">Southern root-knot nematode worm</name>
    <name type="synonym">Oxyuris incognita</name>
    <dbReference type="NCBI Taxonomy" id="6306"/>
    <lineage>
        <taxon>Eukaryota</taxon>
        <taxon>Metazoa</taxon>
        <taxon>Ecdysozoa</taxon>
        <taxon>Nematoda</taxon>
        <taxon>Chromadorea</taxon>
        <taxon>Rhabditida</taxon>
        <taxon>Tylenchina</taxon>
        <taxon>Tylenchomorpha</taxon>
        <taxon>Tylenchoidea</taxon>
        <taxon>Meloidogynidae</taxon>
        <taxon>Meloidogyninae</taxon>
        <taxon>Meloidogyne</taxon>
        <taxon>Meloidogyne incognita group</taxon>
    </lineage>
</organism>
<proteinExistence type="predicted"/>
<keyword evidence="1" id="KW-1185">Reference proteome</keyword>
<evidence type="ECO:0000313" key="1">
    <source>
        <dbReference type="Proteomes" id="UP000887563"/>
    </source>
</evidence>
<dbReference type="AlphaFoldDB" id="A0A914MM00"/>
<sequence>MNPLDLGVNFSPSFSVKFCNIYENVGEICDSKLCTATFIEQGKILVLKAV</sequence>